<organism evidence="7 8">
    <name type="scientific">Paramuricea clavata</name>
    <name type="common">Red gorgonian</name>
    <name type="synonym">Violescent sea-whip</name>
    <dbReference type="NCBI Taxonomy" id="317549"/>
    <lineage>
        <taxon>Eukaryota</taxon>
        <taxon>Metazoa</taxon>
        <taxon>Cnidaria</taxon>
        <taxon>Anthozoa</taxon>
        <taxon>Octocorallia</taxon>
        <taxon>Malacalcyonacea</taxon>
        <taxon>Plexauridae</taxon>
        <taxon>Paramuricea</taxon>
    </lineage>
</organism>
<keyword evidence="4" id="KW-0862">Zinc</keyword>
<comment type="caution">
    <text evidence="7">The sequence shown here is derived from an EMBL/GenBank/DDBJ whole genome shotgun (WGS) entry which is preliminary data.</text>
</comment>
<feature type="region of interest" description="Disordered" evidence="6">
    <location>
        <begin position="140"/>
        <end position="164"/>
    </location>
</feature>
<comment type="subcellular location">
    <subcellularLocation>
        <location evidence="1">Nucleus</location>
    </subcellularLocation>
</comment>
<dbReference type="PANTHER" id="PTHR46481:SF10">
    <property type="entry name" value="ZINC FINGER BED DOMAIN-CONTAINING PROTEIN 39"/>
    <property type="match status" value="1"/>
</dbReference>
<evidence type="ECO:0000256" key="1">
    <source>
        <dbReference type="ARBA" id="ARBA00004123"/>
    </source>
</evidence>
<dbReference type="SUPFAM" id="SSF53098">
    <property type="entry name" value="Ribonuclease H-like"/>
    <property type="match status" value="1"/>
</dbReference>
<dbReference type="GO" id="GO:0005634">
    <property type="term" value="C:nucleus"/>
    <property type="evidence" value="ECO:0007669"/>
    <property type="project" value="UniProtKB-SubCell"/>
</dbReference>
<keyword evidence="3" id="KW-0863">Zinc-finger</keyword>
<proteinExistence type="predicted"/>
<keyword evidence="5" id="KW-0539">Nucleus</keyword>
<evidence type="ECO:0000256" key="4">
    <source>
        <dbReference type="ARBA" id="ARBA00022833"/>
    </source>
</evidence>
<gene>
    <name evidence="7" type="ORF">PACLA_8A086471</name>
</gene>
<sequence>MPLSIVENDSFRHLLSVLDNKYQPVSRGTVSSRMVQKQREFIKNQLEQKSWVFTTVDIWSDRKMRGYLGVTAHAIEVEKPNINLKSYLLSCNRFTGSHTGEKISTAFEAICDEYAIKNKIDYILSDNASNMKRAFTVCFPGNDTDDDGPEDSDDGDNDDLDDGSLWEELDEDVQQDIDLALTRNCQKQHLQCFYTHASTGGV</sequence>
<evidence type="ECO:0000256" key="5">
    <source>
        <dbReference type="ARBA" id="ARBA00023242"/>
    </source>
</evidence>
<dbReference type="EMBL" id="CACRXK020001089">
    <property type="protein sequence ID" value="CAB3986899.1"/>
    <property type="molecule type" value="Genomic_DNA"/>
</dbReference>
<evidence type="ECO:0000313" key="7">
    <source>
        <dbReference type="EMBL" id="CAB3986899.1"/>
    </source>
</evidence>
<dbReference type="InterPro" id="IPR012337">
    <property type="entry name" value="RNaseH-like_sf"/>
</dbReference>
<dbReference type="GO" id="GO:0008270">
    <property type="term" value="F:zinc ion binding"/>
    <property type="evidence" value="ECO:0007669"/>
    <property type="project" value="UniProtKB-KW"/>
</dbReference>
<protein>
    <submittedName>
        <fullName evidence="7">Zinc finger BED domain-containing 4-like</fullName>
    </submittedName>
</protein>
<dbReference type="Proteomes" id="UP001152795">
    <property type="component" value="Unassembled WGS sequence"/>
</dbReference>
<feature type="compositionally biased region" description="Acidic residues" evidence="6">
    <location>
        <begin position="143"/>
        <end position="164"/>
    </location>
</feature>
<keyword evidence="8" id="KW-1185">Reference proteome</keyword>
<keyword evidence="2" id="KW-0479">Metal-binding</keyword>
<dbReference type="InterPro" id="IPR052035">
    <property type="entry name" value="ZnF_BED_domain_contain"/>
</dbReference>
<evidence type="ECO:0000256" key="3">
    <source>
        <dbReference type="ARBA" id="ARBA00022771"/>
    </source>
</evidence>
<reference evidence="7" key="1">
    <citation type="submission" date="2020-04" db="EMBL/GenBank/DDBJ databases">
        <authorList>
            <person name="Alioto T."/>
            <person name="Alioto T."/>
            <person name="Gomez Garrido J."/>
        </authorList>
    </citation>
    <scope>NUCLEOTIDE SEQUENCE</scope>
    <source>
        <strain evidence="7">A484AB</strain>
    </source>
</reference>
<accession>A0A6S7GC95</accession>
<evidence type="ECO:0000256" key="6">
    <source>
        <dbReference type="SAM" id="MobiDB-lite"/>
    </source>
</evidence>
<evidence type="ECO:0000313" key="8">
    <source>
        <dbReference type="Proteomes" id="UP001152795"/>
    </source>
</evidence>
<dbReference type="OrthoDB" id="10046233at2759"/>
<name>A0A6S7GC95_PARCT</name>
<dbReference type="PANTHER" id="PTHR46481">
    <property type="entry name" value="ZINC FINGER BED DOMAIN-CONTAINING PROTEIN 4"/>
    <property type="match status" value="1"/>
</dbReference>
<evidence type="ECO:0000256" key="2">
    <source>
        <dbReference type="ARBA" id="ARBA00022723"/>
    </source>
</evidence>
<dbReference type="AlphaFoldDB" id="A0A6S7GC95"/>